<name>A0ABT2CNJ8_9ACTN</name>
<evidence type="ECO:0000313" key="2">
    <source>
        <dbReference type="Proteomes" id="UP001431313"/>
    </source>
</evidence>
<keyword evidence="2" id="KW-1185">Reference proteome</keyword>
<dbReference type="RefSeq" id="WP_258790310.1">
    <property type="nucleotide sequence ID" value="NZ_JANUGQ010000029.1"/>
</dbReference>
<protein>
    <submittedName>
        <fullName evidence="1">Uncharacterized protein</fullName>
    </submittedName>
</protein>
<sequence length="96" mass="9874">MSGNDGTTWTTSVAGREGRVPATINGVRVALGHEPERLAASEAEIGDAPAEQPQLVLTEWALSTTGADEEDDAVIARLRAGDFTGCVPQEPGTGVA</sequence>
<accession>A0ABT2CNJ8</accession>
<gene>
    <name evidence="1" type="ORF">NX801_25810</name>
</gene>
<dbReference type="Proteomes" id="UP001431313">
    <property type="component" value="Unassembled WGS sequence"/>
</dbReference>
<evidence type="ECO:0000313" key="1">
    <source>
        <dbReference type="EMBL" id="MCS0638999.1"/>
    </source>
</evidence>
<dbReference type="EMBL" id="JANUGQ010000029">
    <property type="protein sequence ID" value="MCS0638999.1"/>
    <property type="molecule type" value="Genomic_DNA"/>
</dbReference>
<reference evidence="1" key="1">
    <citation type="submission" date="2022-08" db="EMBL/GenBank/DDBJ databases">
        <authorList>
            <person name="Somphong A."/>
            <person name="Phongsopitanun W."/>
        </authorList>
    </citation>
    <scope>NUCLEOTIDE SEQUENCE</scope>
    <source>
        <strain evidence="1">LP05-1</strain>
    </source>
</reference>
<organism evidence="1 2">
    <name type="scientific">Streptomyces pyxinae</name>
    <dbReference type="NCBI Taxonomy" id="2970734"/>
    <lineage>
        <taxon>Bacteria</taxon>
        <taxon>Bacillati</taxon>
        <taxon>Actinomycetota</taxon>
        <taxon>Actinomycetes</taxon>
        <taxon>Kitasatosporales</taxon>
        <taxon>Streptomycetaceae</taxon>
        <taxon>Streptomyces</taxon>
    </lineage>
</organism>
<comment type="caution">
    <text evidence="1">The sequence shown here is derived from an EMBL/GenBank/DDBJ whole genome shotgun (WGS) entry which is preliminary data.</text>
</comment>
<proteinExistence type="predicted"/>